<dbReference type="STRING" id="408657.SAMN04487995_4141"/>
<dbReference type="InterPro" id="IPR023408">
    <property type="entry name" value="MscS_beta-dom_sf"/>
</dbReference>
<keyword evidence="5 7" id="KW-1133">Transmembrane helix</keyword>
<dbReference type="InterPro" id="IPR049142">
    <property type="entry name" value="MS_channel_1st"/>
</dbReference>
<feature type="transmembrane region" description="Helical" evidence="7">
    <location>
        <begin position="375"/>
        <end position="394"/>
    </location>
</feature>
<evidence type="ECO:0000256" key="4">
    <source>
        <dbReference type="ARBA" id="ARBA00022692"/>
    </source>
</evidence>
<keyword evidence="4 7" id="KW-0812">Transmembrane</keyword>
<feature type="transmembrane region" description="Helical" evidence="7">
    <location>
        <begin position="582"/>
        <end position="602"/>
    </location>
</feature>
<gene>
    <name evidence="11" type="ORF">SAMN04487995_4141</name>
</gene>
<comment type="similarity">
    <text evidence="2">Belongs to the MscS (TC 1.A.23) family.</text>
</comment>
<feature type="domain" description="Mechanosensitive ion channel MscS" evidence="8">
    <location>
        <begin position="671"/>
        <end position="737"/>
    </location>
</feature>
<dbReference type="SUPFAM" id="SSF82861">
    <property type="entry name" value="Mechanosensitive channel protein MscS (YggB), transmembrane region"/>
    <property type="match status" value="1"/>
</dbReference>
<feature type="transmembrane region" description="Helical" evidence="7">
    <location>
        <begin position="657"/>
        <end position="684"/>
    </location>
</feature>
<dbReference type="GO" id="GO:0008381">
    <property type="term" value="F:mechanosensitive monoatomic ion channel activity"/>
    <property type="evidence" value="ECO:0007669"/>
    <property type="project" value="UniProtKB-ARBA"/>
</dbReference>
<dbReference type="AlphaFoldDB" id="A0A1H6XQG4"/>
<keyword evidence="3" id="KW-1003">Cell membrane</keyword>
<dbReference type="EMBL" id="FNXY01000006">
    <property type="protein sequence ID" value="SEJ31299.1"/>
    <property type="molecule type" value="Genomic_DNA"/>
</dbReference>
<dbReference type="Pfam" id="PF21088">
    <property type="entry name" value="MS_channel_1st"/>
    <property type="match status" value="1"/>
</dbReference>
<evidence type="ECO:0000256" key="5">
    <source>
        <dbReference type="ARBA" id="ARBA00022989"/>
    </source>
</evidence>
<dbReference type="Gene3D" id="1.10.287.1260">
    <property type="match status" value="1"/>
</dbReference>
<feature type="transmembrane region" description="Helical" evidence="7">
    <location>
        <begin position="308"/>
        <end position="327"/>
    </location>
</feature>
<dbReference type="InterPro" id="IPR010920">
    <property type="entry name" value="LSM_dom_sf"/>
</dbReference>
<dbReference type="InterPro" id="IPR006685">
    <property type="entry name" value="MscS_channel_2nd"/>
</dbReference>
<evidence type="ECO:0000259" key="9">
    <source>
        <dbReference type="Pfam" id="PF21082"/>
    </source>
</evidence>
<dbReference type="InterPro" id="IPR049278">
    <property type="entry name" value="MS_channel_C"/>
</dbReference>
<accession>A0A1H6XQG4</accession>
<dbReference type="Proteomes" id="UP000199532">
    <property type="component" value="Unassembled WGS sequence"/>
</dbReference>
<keyword evidence="12" id="KW-1185">Reference proteome</keyword>
<evidence type="ECO:0000256" key="2">
    <source>
        <dbReference type="ARBA" id="ARBA00008017"/>
    </source>
</evidence>
<feature type="transmembrane region" description="Helical" evidence="7">
    <location>
        <begin position="426"/>
        <end position="446"/>
    </location>
</feature>
<comment type="subcellular location">
    <subcellularLocation>
        <location evidence="1">Cell membrane</location>
        <topology evidence="1">Multi-pass membrane protein</topology>
    </subcellularLocation>
</comment>
<feature type="domain" description="Mechanosensitive ion channel transmembrane helices 2/3" evidence="10">
    <location>
        <begin position="630"/>
        <end position="670"/>
    </location>
</feature>
<dbReference type="InterPro" id="IPR011014">
    <property type="entry name" value="MscS_channel_TM-2"/>
</dbReference>
<evidence type="ECO:0000256" key="7">
    <source>
        <dbReference type="SAM" id="Phobius"/>
    </source>
</evidence>
<dbReference type="GO" id="GO:0005886">
    <property type="term" value="C:plasma membrane"/>
    <property type="evidence" value="ECO:0007669"/>
    <property type="project" value="UniProtKB-SubCell"/>
</dbReference>
<organism evidence="11 12">
    <name type="scientific">Dyadobacter koreensis</name>
    <dbReference type="NCBI Taxonomy" id="408657"/>
    <lineage>
        <taxon>Bacteria</taxon>
        <taxon>Pseudomonadati</taxon>
        <taxon>Bacteroidota</taxon>
        <taxon>Cytophagia</taxon>
        <taxon>Cytophagales</taxon>
        <taxon>Spirosomataceae</taxon>
        <taxon>Dyadobacter</taxon>
    </lineage>
</organism>
<reference evidence="11 12" key="1">
    <citation type="submission" date="2016-10" db="EMBL/GenBank/DDBJ databases">
        <authorList>
            <person name="de Groot N.N."/>
        </authorList>
    </citation>
    <scope>NUCLEOTIDE SEQUENCE [LARGE SCALE GENOMIC DNA]</scope>
    <source>
        <strain evidence="11 12">DSM 19938</strain>
    </source>
</reference>
<sequence length="829" mass="93735">MKRILMIPNLKFLILQTKKRLVIESILIGHVICWFATSVNLKIDMKKFIASKGSKCPRLFYTALFFLLVFSCGLLSAQNKNIKADSTVVIPDTLLFRLEKYQAAITEMNGANKKGYDGDKIRHDLTKIQLNVAQIDSAMQVNKTIPDNKNLLNYRLMLTDAQLKTASWRKSLSKYNSELQRMSEEVIRFGRDSLLIVDSSDTTQRKLYAQQIDDLRVRLQNTGKVTVANLDTVSRLLADVSTLYFQTIDLQTVVDDYIRESGKNVLSKEYRYLWNAPKTNNSDNIGKLIKTSYFGQDKILRYFFNSTWDNRILLLLVCAAFFWWVYINFRLASQPKLSASIGELQFSYIARVPILSTLVVLFNLTPLFEPDSPSIYIELNQFLLLVTLSIFLFRRLPKTQLRVWFTILGLYTLVIFTNAFVNETLLLRSLLILLNALSIYFGIWLYRKMQEANFHKKFIKPVVVIYVILNLLAVLLNIFGRISLAKSFHLTAISGLVQILSLAVFVQIVAEAMELQIKVSSCSGGIFSRINVASSRAKFTKMLSFISVLLWILVFAINLNIIDSIVDLLQQLLLKPRTIGNITFSLGNILFFAVIIYLSNVLQKNIGILFGESDSSFGSTAVEKNSKLALVRLVIIVIGFLFAITASGVPLDKITVLLGALGVGIGLGLQNIINNFVSGIILIFEKPFNIGDYIELADKKGKVLDIGIRSSKMLTSQGSRVIIPNGDLLSGRLTNYTQKNAQLKSEILFKVNVESDLDLVKKLVTETVDKSEDIIKNAPRQILFNSIGADNVELKILVWVKSVYVEAGFKSYVLETLYRKFKENNIKVM</sequence>
<dbReference type="InterPro" id="IPR011066">
    <property type="entry name" value="MscS_channel_C_sf"/>
</dbReference>
<feature type="transmembrane region" description="Helical" evidence="7">
    <location>
        <begin position="488"/>
        <end position="510"/>
    </location>
</feature>
<dbReference type="PANTHER" id="PTHR30347:SF1">
    <property type="entry name" value="MECHANOSENSITIVE CHANNEL MSCK"/>
    <property type="match status" value="1"/>
</dbReference>
<dbReference type="PANTHER" id="PTHR30347">
    <property type="entry name" value="POTASSIUM CHANNEL RELATED"/>
    <property type="match status" value="1"/>
</dbReference>
<dbReference type="Pfam" id="PF21082">
    <property type="entry name" value="MS_channel_3rd"/>
    <property type="match status" value="1"/>
</dbReference>
<dbReference type="Pfam" id="PF00924">
    <property type="entry name" value="MS_channel_2nd"/>
    <property type="match status" value="1"/>
</dbReference>
<dbReference type="Gene3D" id="3.30.70.100">
    <property type="match status" value="1"/>
</dbReference>
<evidence type="ECO:0000256" key="6">
    <source>
        <dbReference type="ARBA" id="ARBA00023136"/>
    </source>
</evidence>
<feature type="transmembrane region" description="Helical" evidence="7">
    <location>
        <begin position="21"/>
        <end position="39"/>
    </location>
</feature>
<feature type="transmembrane region" description="Helical" evidence="7">
    <location>
        <begin position="401"/>
        <end position="420"/>
    </location>
</feature>
<feature type="transmembrane region" description="Helical" evidence="7">
    <location>
        <begin position="629"/>
        <end position="651"/>
    </location>
</feature>
<evidence type="ECO:0000259" key="8">
    <source>
        <dbReference type="Pfam" id="PF00924"/>
    </source>
</evidence>
<dbReference type="InterPro" id="IPR052702">
    <property type="entry name" value="MscS-like_channel"/>
</dbReference>
<evidence type="ECO:0000313" key="11">
    <source>
        <dbReference type="EMBL" id="SEJ31299.1"/>
    </source>
</evidence>
<dbReference type="SUPFAM" id="SSF82689">
    <property type="entry name" value="Mechanosensitive channel protein MscS (YggB), C-terminal domain"/>
    <property type="match status" value="1"/>
</dbReference>
<dbReference type="SUPFAM" id="SSF50182">
    <property type="entry name" value="Sm-like ribonucleoproteins"/>
    <property type="match status" value="1"/>
</dbReference>
<feature type="transmembrane region" description="Helical" evidence="7">
    <location>
        <begin position="458"/>
        <end position="482"/>
    </location>
</feature>
<name>A0A1H6XQG4_9BACT</name>
<evidence type="ECO:0000256" key="1">
    <source>
        <dbReference type="ARBA" id="ARBA00004651"/>
    </source>
</evidence>
<evidence type="ECO:0000313" key="12">
    <source>
        <dbReference type="Proteomes" id="UP000199532"/>
    </source>
</evidence>
<feature type="transmembrane region" description="Helical" evidence="7">
    <location>
        <begin position="59"/>
        <end position="77"/>
    </location>
</feature>
<evidence type="ECO:0000259" key="10">
    <source>
        <dbReference type="Pfam" id="PF21088"/>
    </source>
</evidence>
<proteinExistence type="inferred from homology"/>
<protein>
    <submittedName>
        <fullName evidence="11">Mechanosensitive ion channel</fullName>
    </submittedName>
</protein>
<dbReference type="Gene3D" id="2.30.30.60">
    <property type="match status" value="1"/>
</dbReference>
<feature type="transmembrane region" description="Helical" evidence="7">
    <location>
        <begin position="542"/>
        <end position="562"/>
    </location>
</feature>
<evidence type="ECO:0000256" key="3">
    <source>
        <dbReference type="ARBA" id="ARBA00022475"/>
    </source>
</evidence>
<feature type="domain" description="Mechanosensitive ion channel MscS C-terminal" evidence="9">
    <location>
        <begin position="749"/>
        <end position="827"/>
    </location>
</feature>
<keyword evidence="6 7" id="KW-0472">Membrane</keyword>